<keyword evidence="11" id="KW-1185">Reference proteome</keyword>
<protein>
    <recommendedName>
        <fullName evidence="2">histidine kinase</fullName>
        <ecNumber evidence="2">2.7.13.3</ecNumber>
    </recommendedName>
</protein>
<evidence type="ECO:0000313" key="10">
    <source>
        <dbReference type="EMBL" id="TKD12867.1"/>
    </source>
</evidence>
<dbReference type="SUPFAM" id="SSF55874">
    <property type="entry name" value="ATPase domain of HSP90 chaperone/DNA topoisomerase II/histidine kinase"/>
    <property type="match status" value="1"/>
</dbReference>
<keyword evidence="5 10" id="KW-0418">Kinase</keyword>
<keyword evidence="4" id="KW-0808">Transferase</keyword>
<dbReference type="InterPro" id="IPR003594">
    <property type="entry name" value="HATPase_dom"/>
</dbReference>
<dbReference type="InterPro" id="IPR004358">
    <property type="entry name" value="Sig_transdc_His_kin-like_C"/>
</dbReference>
<evidence type="ECO:0000256" key="7">
    <source>
        <dbReference type="ARBA" id="ARBA00023136"/>
    </source>
</evidence>
<comment type="caution">
    <text evidence="10">The sequence shown here is derived from an EMBL/GenBank/DDBJ whole genome shotgun (WGS) entry which is preliminary data.</text>
</comment>
<keyword evidence="8" id="KW-1133">Transmembrane helix</keyword>
<dbReference type="Proteomes" id="UP000309215">
    <property type="component" value="Unassembled WGS sequence"/>
</dbReference>
<dbReference type="InterPro" id="IPR003661">
    <property type="entry name" value="HisK_dim/P_dom"/>
</dbReference>
<dbReference type="InterPro" id="IPR036890">
    <property type="entry name" value="HATPase_C_sf"/>
</dbReference>
<comment type="catalytic activity">
    <reaction evidence="1">
        <text>ATP + protein L-histidine = ADP + protein N-phospho-L-histidine.</text>
        <dbReference type="EC" id="2.7.13.3"/>
    </reaction>
</comment>
<dbReference type="AlphaFoldDB" id="A0A4U1JJH6"/>
<dbReference type="PANTHER" id="PTHR43711:SF1">
    <property type="entry name" value="HISTIDINE KINASE 1"/>
    <property type="match status" value="1"/>
</dbReference>
<evidence type="ECO:0000313" key="11">
    <source>
        <dbReference type="Proteomes" id="UP000309215"/>
    </source>
</evidence>
<evidence type="ECO:0000256" key="4">
    <source>
        <dbReference type="ARBA" id="ARBA00022679"/>
    </source>
</evidence>
<dbReference type="RefSeq" id="WP_136927504.1">
    <property type="nucleotide sequence ID" value="NZ_SSMQ01000002.1"/>
</dbReference>
<proteinExistence type="predicted"/>
<accession>A0A4U1JJH6</accession>
<evidence type="ECO:0000259" key="9">
    <source>
        <dbReference type="PROSITE" id="PS50109"/>
    </source>
</evidence>
<feature type="domain" description="Histidine kinase" evidence="9">
    <location>
        <begin position="299"/>
        <end position="520"/>
    </location>
</feature>
<dbReference type="FunFam" id="3.30.565.10:FF:000006">
    <property type="entry name" value="Sensor histidine kinase WalK"/>
    <property type="match status" value="1"/>
</dbReference>
<evidence type="ECO:0000256" key="1">
    <source>
        <dbReference type="ARBA" id="ARBA00000085"/>
    </source>
</evidence>
<keyword evidence="7 8" id="KW-0472">Membrane</keyword>
<dbReference type="Pfam" id="PF02518">
    <property type="entry name" value="HATPase_c"/>
    <property type="match status" value="1"/>
</dbReference>
<evidence type="ECO:0000256" key="3">
    <source>
        <dbReference type="ARBA" id="ARBA00022553"/>
    </source>
</evidence>
<keyword evidence="6" id="KW-0902">Two-component regulatory system</keyword>
<dbReference type="SMART" id="SM00387">
    <property type="entry name" value="HATPase_c"/>
    <property type="match status" value="1"/>
</dbReference>
<feature type="transmembrane region" description="Helical" evidence="8">
    <location>
        <begin position="262"/>
        <end position="284"/>
    </location>
</feature>
<dbReference type="CDD" id="cd00082">
    <property type="entry name" value="HisKA"/>
    <property type="match status" value="1"/>
</dbReference>
<dbReference type="EC" id="2.7.13.3" evidence="2"/>
<dbReference type="PRINTS" id="PR00344">
    <property type="entry name" value="BCTRLSENSOR"/>
</dbReference>
<dbReference type="Gene3D" id="3.30.565.10">
    <property type="entry name" value="Histidine kinase-like ATPase, C-terminal domain"/>
    <property type="match status" value="1"/>
</dbReference>
<reference evidence="10 11" key="1">
    <citation type="submission" date="2019-04" db="EMBL/GenBank/DDBJ databases">
        <authorList>
            <person name="Li Y."/>
            <person name="Wang J."/>
        </authorList>
    </citation>
    <scope>NUCLEOTIDE SEQUENCE [LARGE SCALE GENOMIC DNA]</scope>
    <source>
        <strain evidence="10 11">DSM 14668</strain>
    </source>
</reference>
<feature type="transmembrane region" description="Helical" evidence="8">
    <location>
        <begin position="12"/>
        <end position="31"/>
    </location>
</feature>
<keyword evidence="3" id="KW-0597">Phosphoprotein</keyword>
<dbReference type="PROSITE" id="PS50109">
    <property type="entry name" value="HIS_KIN"/>
    <property type="match status" value="1"/>
</dbReference>
<dbReference type="SUPFAM" id="SSF47384">
    <property type="entry name" value="Homodimeric domain of signal transducing histidine kinase"/>
    <property type="match status" value="1"/>
</dbReference>
<keyword evidence="8" id="KW-0812">Transmembrane</keyword>
<sequence>MQRRRLRERLLYFAIVPSIVFAVLVLGGIALRTTLQIEKARQQTVFDATLTLADERVDRLDKLIIAQDNVVAAHVDIANLNTIARRWLPTASRETPTVRAILVLDLSHESRDVLAFASRAPGREDDAFRRLLLGRLFSSLNFDGDTEELRHLHQIIDQQSILISYWQRTYAGRRYLVVAWHDVPRLVHDVFPRLYRDIDRGNSRMNVIDEEGRIVFGPPIKGGEFTVGRPFPTTLYNWRLQIALTSADDLGDKVERQRMVELGMVGFAAIVVLVGVTIIIFASMKERRLAALKSDFVANVSHELKTPLALVRMFGEILLADRVASEDKRRQYLQIIVSESERLTALIENVLDFAKVERGKAAYEFAPGKLEDVVSRAVDVYRYRAERDGIVVHLVSAEGMPEAMLDARAMELAIINLLDNAFKYAKDGGRVDVEVASEDDAVVVRVSDRGPGIDPDEQERIFERFVRGRRAGEQRIRGSGIGLALVKHIAESHGGSIEVKSPILEDGRGSVFVLRIPVSRGHAPRKLPIAGASSVA</sequence>
<name>A0A4U1JJH6_9BACT</name>
<dbReference type="InterPro" id="IPR005467">
    <property type="entry name" value="His_kinase_dom"/>
</dbReference>
<dbReference type="InterPro" id="IPR050736">
    <property type="entry name" value="Sensor_HK_Regulatory"/>
</dbReference>
<dbReference type="CDD" id="cd00075">
    <property type="entry name" value="HATPase"/>
    <property type="match status" value="1"/>
</dbReference>
<evidence type="ECO:0000256" key="6">
    <source>
        <dbReference type="ARBA" id="ARBA00023012"/>
    </source>
</evidence>
<dbReference type="SMART" id="SM00388">
    <property type="entry name" value="HisKA"/>
    <property type="match status" value="1"/>
</dbReference>
<dbReference type="PANTHER" id="PTHR43711">
    <property type="entry name" value="TWO-COMPONENT HISTIDINE KINASE"/>
    <property type="match status" value="1"/>
</dbReference>
<evidence type="ECO:0000256" key="2">
    <source>
        <dbReference type="ARBA" id="ARBA00012438"/>
    </source>
</evidence>
<dbReference type="InterPro" id="IPR036097">
    <property type="entry name" value="HisK_dim/P_sf"/>
</dbReference>
<dbReference type="Gene3D" id="1.10.287.130">
    <property type="match status" value="1"/>
</dbReference>
<gene>
    <name evidence="10" type="ORF">E8A74_03730</name>
</gene>
<dbReference type="EMBL" id="SSMQ01000002">
    <property type="protein sequence ID" value="TKD12867.1"/>
    <property type="molecule type" value="Genomic_DNA"/>
</dbReference>
<organism evidence="10 11">
    <name type="scientific">Polyangium fumosum</name>
    <dbReference type="NCBI Taxonomy" id="889272"/>
    <lineage>
        <taxon>Bacteria</taxon>
        <taxon>Pseudomonadati</taxon>
        <taxon>Myxococcota</taxon>
        <taxon>Polyangia</taxon>
        <taxon>Polyangiales</taxon>
        <taxon>Polyangiaceae</taxon>
        <taxon>Polyangium</taxon>
    </lineage>
</organism>
<dbReference type="Pfam" id="PF00512">
    <property type="entry name" value="HisKA"/>
    <property type="match status" value="1"/>
</dbReference>
<dbReference type="OrthoDB" id="9813151at2"/>
<dbReference type="GO" id="GO:0000155">
    <property type="term" value="F:phosphorelay sensor kinase activity"/>
    <property type="evidence" value="ECO:0007669"/>
    <property type="project" value="InterPro"/>
</dbReference>
<evidence type="ECO:0000256" key="5">
    <source>
        <dbReference type="ARBA" id="ARBA00022777"/>
    </source>
</evidence>
<dbReference type="FunFam" id="1.10.287.130:FF:000001">
    <property type="entry name" value="Two-component sensor histidine kinase"/>
    <property type="match status" value="1"/>
</dbReference>
<evidence type="ECO:0000256" key="8">
    <source>
        <dbReference type="SAM" id="Phobius"/>
    </source>
</evidence>